<feature type="transmembrane region" description="Helical" evidence="1">
    <location>
        <begin position="124"/>
        <end position="144"/>
    </location>
</feature>
<sequence length="171" mass="19555">MNPNLLAAVTVQVAMHLLQNNQDAAEHPAPSAPPFPQNGTWWNFFVKVSTGIFISRPRQILSIPFKVVYKMAEWLNVIQPSVQHEQLSFMKMNLKTLSTSIPMVKKNFNYYDLIFVISKKKLDLIVNIGIISVGVSVVTIRFLIKKYNASVIKKQQVEIKKLEGLLKERKF</sequence>
<evidence type="ECO:0000313" key="2">
    <source>
        <dbReference type="EMBL" id="AOP19084.1"/>
    </source>
</evidence>
<organism evidence="2">
    <name type="scientific">Halimeda discoidea</name>
    <dbReference type="NCBI Taxonomy" id="118222"/>
    <lineage>
        <taxon>Eukaryota</taxon>
        <taxon>Viridiplantae</taxon>
        <taxon>Chlorophyta</taxon>
        <taxon>core chlorophytes</taxon>
        <taxon>Ulvophyceae</taxon>
        <taxon>TCBD clade</taxon>
        <taxon>Bryopsidales</taxon>
        <taxon>Halimedineae</taxon>
        <taxon>Halimedaceae</taxon>
        <taxon>Halimedeae</taxon>
        <taxon>Halimeda</taxon>
    </lineage>
</organism>
<dbReference type="AlphaFoldDB" id="A0A1C9JB58"/>
<dbReference type="EMBL" id="KX808496">
    <property type="protein sequence ID" value="AOP19084.1"/>
    <property type="molecule type" value="Genomic_DNA"/>
</dbReference>
<protein>
    <submittedName>
        <fullName evidence="2">Uncharacterized protein</fullName>
    </submittedName>
</protein>
<accession>A0A1C9JB58</accession>
<keyword evidence="1" id="KW-0472">Membrane</keyword>
<reference evidence="2" key="1">
    <citation type="journal article" date="2016" name="Genome Biol. Evol.">
        <title>Evolutionary Dynamics of Chloroplast Genomes in Low Light: A Case Study of the Endolithic Green Alga Ostreobium quekettii.</title>
        <authorList>
            <person name="R Marcelino V."/>
            <person name="Cremen M.C."/>
            <person name="Jackson C.J."/>
            <person name="Larkum A.A."/>
            <person name="Verbruggen H."/>
        </authorList>
    </citation>
    <scope>NUCLEOTIDE SEQUENCE</scope>
</reference>
<keyword evidence="2" id="KW-0150">Chloroplast</keyword>
<keyword evidence="1" id="KW-1133">Transmembrane helix</keyword>
<evidence type="ECO:0000256" key="1">
    <source>
        <dbReference type="SAM" id="Phobius"/>
    </source>
</evidence>
<geneLocation type="chloroplast" evidence="2"/>
<proteinExistence type="predicted"/>
<keyword evidence="2" id="KW-0934">Plastid</keyword>
<gene>
    <name evidence="2" type="primary">orf171</name>
</gene>
<keyword evidence="1" id="KW-0812">Transmembrane</keyword>
<name>A0A1C9JB58_9CHLO</name>
<reference evidence="2" key="2">
    <citation type="submission" date="2016-08" db="EMBL/GenBank/DDBJ databases">
        <authorList>
            <person name="Seilhamer J.J."/>
        </authorList>
    </citation>
    <scope>NUCLEOTIDE SEQUENCE</scope>
</reference>